<keyword evidence="3" id="KW-1185">Reference proteome</keyword>
<sequence>MTESVSERDPERTAAYEAAAQVSGPLTVALRILRIPAVLYGLVPVVPLIGIAWIAVGADGWTRLILLALALAGAVFSVLFLHRVRQYWRAADDRAELATQFTGLFDLMDVSLEILARIADLAERGGLRLIRRLRALWGVITIPDHVNNHIESFDRARWFVPPAIGETVGMLTVNLWLSIGSWAAFLILLPLRATGTL</sequence>
<feature type="transmembrane region" description="Helical" evidence="1">
    <location>
        <begin position="37"/>
        <end position="55"/>
    </location>
</feature>
<accession>A0A7M4DNG9</accession>
<name>A0A7M4DNG9_9MICO</name>
<dbReference type="AlphaFoldDB" id="A0A7M4DNG9"/>
<feature type="transmembrane region" description="Helical" evidence="1">
    <location>
        <begin position="61"/>
        <end position="81"/>
    </location>
</feature>
<gene>
    <name evidence="2" type="ORF">HALOF300_03699</name>
</gene>
<dbReference type="EMBL" id="CACRYJ010000053">
    <property type="protein sequence ID" value="VZO38982.1"/>
    <property type="molecule type" value="Genomic_DNA"/>
</dbReference>
<evidence type="ECO:0000313" key="2">
    <source>
        <dbReference type="EMBL" id="VZO38982.1"/>
    </source>
</evidence>
<keyword evidence="1" id="KW-0472">Membrane</keyword>
<protein>
    <submittedName>
        <fullName evidence="2">Uncharacterized protein</fullName>
    </submittedName>
</protein>
<reference evidence="2 3" key="1">
    <citation type="submission" date="2019-11" db="EMBL/GenBank/DDBJ databases">
        <authorList>
            <person name="Criscuolo A."/>
        </authorList>
    </citation>
    <scope>NUCLEOTIDE SEQUENCE [LARGE SCALE GENOMIC DNA]</scope>
    <source>
        <strain evidence="2">CIP111667</strain>
    </source>
</reference>
<keyword evidence="1" id="KW-1133">Transmembrane helix</keyword>
<proteinExistence type="predicted"/>
<feature type="transmembrane region" description="Helical" evidence="1">
    <location>
        <begin position="173"/>
        <end position="191"/>
    </location>
</feature>
<evidence type="ECO:0000256" key="1">
    <source>
        <dbReference type="SAM" id="Phobius"/>
    </source>
</evidence>
<evidence type="ECO:0000313" key="3">
    <source>
        <dbReference type="Proteomes" id="UP000419743"/>
    </source>
</evidence>
<comment type="caution">
    <text evidence="2">The sequence shown here is derived from an EMBL/GenBank/DDBJ whole genome shotgun (WGS) entry which is preliminary data.</text>
</comment>
<dbReference type="Proteomes" id="UP000419743">
    <property type="component" value="Unassembled WGS sequence"/>
</dbReference>
<dbReference type="RefSeq" id="WP_156742345.1">
    <property type="nucleotide sequence ID" value="NZ_CACRYJ010000053.1"/>
</dbReference>
<keyword evidence="1" id="KW-0812">Transmembrane</keyword>
<organism evidence="2 3">
    <name type="scientific">Occultella aeris</name>
    <dbReference type="NCBI Taxonomy" id="2761496"/>
    <lineage>
        <taxon>Bacteria</taxon>
        <taxon>Bacillati</taxon>
        <taxon>Actinomycetota</taxon>
        <taxon>Actinomycetes</taxon>
        <taxon>Micrococcales</taxon>
        <taxon>Ruaniaceae</taxon>
        <taxon>Occultella</taxon>
    </lineage>
</organism>